<proteinExistence type="predicted"/>
<accession>A0ABY9T864</accession>
<name>A0ABY9T864_BREBE</name>
<organism evidence="2 3">
    <name type="scientific">Brevibacillus brevis</name>
    <name type="common">Bacillus brevis</name>
    <dbReference type="NCBI Taxonomy" id="1393"/>
    <lineage>
        <taxon>Bacteria</taxon>
        <taxon>Bacillati</taxon>
        <taxon>Bacillota</taxon>
        <taxon>Bacilli</taxon>
        <taxon>Bacillales</taxon>
        <taxon>Paenibacillaceae</taxon>
        <taxon>Brevibacillus</taxon>
    </lineage>
</organism>
<protein>
    <recommendedName>
        <fullName evidence="4">Secreted protein</fullName>
    </recommendedName>
</protein>
<evidence type="ECO:0000256" key="1">
    <source>
        <dbReference type="SAM" id="MobiDB-lite"/>
    </source>
</evidence>
<sequence length="277" mass="31252">MDKWVIGAILYVAVVIGGFTVYENVTADDTQAVALTAHDGNENHGTQHEGNGAHGTDLHEGRNREVHTFVQAGEKEIRIYLKDKAGNPVNELEVNHEKILHFIVVDEHLQKYFHLHPEQTGEGQFTIKNPLPEGFYQAFIDVKPRDLAYQVTPVPFIVGHPRVSDQNPRLEPDRTLTQQIDGETVTLKMSSFAINQPVTLTFELDKTSLTPYLGALGHVVIVDEGAQQYLHVHPAQQEEPVFETRFEQPGIYKIWAEFKQNGKVRAFPFVVEIKGEK</sequence>
<evidence type="ECO:0008006" key="4">
    <source>
        <dbReference type="Google" id="ProtNLM"/>
    </source>
</evidence>
<evidence type="ECO:0000313" key="3">
    <source>
        <dbReference type="Proteomes" id="UP001256827"/>
    </source>
</evidence>
<dbReference type="RefSeq" id="WP_310770816.1">
    <property type="nucleotide sequence ID" value="NZ_CP134050.1"/>
</dbReference>
<dbReference type="Proteomes" id="UP001256827">
    <property type="component" value="Chromosome"/>
</dbReference>
<feature type="region of interest" description="Disordered" evidence="1">
    <location>
        <begin position="40"/>
        <end position="61"/>
    </location>
</feature>
<gene>
    <name evidence="2" type="ORF">RGB73_08235</name>
</gene>
<reference evidence="2 3" key="1">
    <citation type="submission" date="2023-09" db="EMBL/GenBank/DDBJ databases">
        <title>Complete Genome and Methylome dissection of Bacillus brevis NEB573 original source of BbsI restriction endonuclease.</title>
        <authorList>
            <person name="Fomenkov A."/>
            <person name="Roberts R.D."/>
        </authorList>
    </citation>
    <scope>NUCLEOTIDE SEQUENCE [LARGE SCALE GENOMIC DNA]</scope>
    <source>
        <strain evidence="2 3">NEB573</strain>
    </source>
</reference>
<evidence type="ECO:0000313" key="2">
    <source>
        <dbReference type="EMBL" id="WNC16291.1"/>
    </source>
</evidence>
<keyword evidence="3" id="KW-1185">Reference proteome</keyword>
<dbReference type="EMBL" id="CP134050">
    <property type="protein sequence ID" value="WNC16291.1"/>
    <property type="molecule type" value="Genomic_DNA"/>
</dbReference>